<keyword evidence="1" id="KW-0472">Membrane</keyword>
<keyword evidence="1" id="KW-1133">Transmembrane helix</keyword>
<keyword evidence="3" id="KW-1185">Reference proteome</keyword>
<organism evidence="2 3">
    <name type="scientific">Nonomuraea mangrovi</name>
    <dbReference type="NCBI Taxonomy" id="2316207"/>
    <lineage>
        <taxon>Bacteria</taxon>
        <taxon>Bacillati</taxon>
        <taxon>Actinomycetota</taxon>
        <taxon>Actinomycetes</taxon>
        <taxon>Streptosporangiales</taxon>
        <taxon>Streptosporangiaceae</taxon>
        <taxon>Nonomuraea</taxon>
    </lineage>
</organism>
<evidence type="ECO:0000313" key="2">
    <source>
        <dbReference type="EMBL" id="MFD1936814.1"/>
    </source>
</evidence>
<evidence type="ECO:0000313" key="3">
    <source>
        <dbReference type="Proteomes" id="UP001597368"/>
    </source>
</evidence>
<feature type="transmembrane region" description="Helical" evidence="1">
    <location>
        <begin position="162"/>
        <end position="181"/>
    </location>
</feature>
<evidence type="ECO:0000256" key="1">
    <source>
        <dbReference type="SAM" id="Phobius"/>
    </source>
</evidence>
<protein>
    <submittedName>
        <fullName evidence="2">Uncharacterized protein</fullName>
    </submittedName>
</protein>
<dbReference type="Proteomes" id="UP001597368">
    <property type="component" value="Unassembled WGS sequence"/>
</dbReference>
<proteinExistence type="predicted"/>
<accession>A0ABW4T6I3</accession>
<name>A0ABW4T6I3_9ACTN</name>
<comment type="caution">
    <text evidence="2">The sequence shown here is derived from an EMBL/GenBank/DDBJ whole genome shotgun (WGS) entry which is preliminary data.</text>
</comment>
<gene>
    <name evidence="2" type="ORF">ACFSKW_35630</name>
</gene>
<keyword evidence="1" id="KW-0812">Transmembrane</keyword>
<feature type="transmembrane region" description="Helical" evidence="1">
    <location>
        <begin position="98"/>
        <end position="120"/>
    </location>
</feature>
<reference evidence="3" key="1">
    <citation type="journal article" date="2019" name="Int. J. Syst. Evol. Microbiol.">
        <title>The Global Catalogue of Microorganisms (GCM) 10K type strain sequencing project: providing services to taxonomists for standard genome sequencing and annotation.</title>
        <authorList>
            <consortium name="The Broad Institute Genomics Platform"/>
            <consortium name="The Broad Institute Genome Sequencing Center for Infectious Disease"/>
            <person name="Wu L."/>
            <person name="Ma J."/>
        </authorList>
    </citation>
    <scope>NUCLEOTIDE SEQUENCE [LARGE SCALE GENOMIC DNA]</scope>
    <source>
        <strain evidence="3">ICMP 6774ER</strain>
    </source>
</reference>
<dbReference type="EMBL" id="JBHUFV010000052">
    <property type="protein sequence ID" value="MFD1936814.1"/>
    <property type="molecule type" value="Genomic_DNA"/>
</dbReference>
<sequence>MTDPAPRAGRRPRSVIAAATLQLLTVIPFLLGTFIVVRHGADAQAAAEAEIVRQGLPAGILAQHGISFAGSETPAIVLVLVLVTLALLNLTGRRIGRVLSWVFQPVLFAMGVVIIPSQLFTAQLLESSFKSSGDAVLARVDVPALVDAATQVMPGWAHSASIAKLALTTLGSVLVIILLAVPSARAYFREAQ</sequence>
<dbReference type="RefSeq" id="WP_379577430.1">
    <property type="nucleotide sequence ID" value="NZ_JBHUFV010000052.1"/>
</dbReference>
<feature type="transmembrane region" description="Helical" evidence="1">
    <location>
        <begin position="73"/>
        <end position="91"/>
    </location>
</feature>